<feature type="signal peptide" evidence="10">
    <location>
        <begin position="1"/>
        <end position="19"/>
    </location>
</feature>
<evidence type="ECO:0000256" key="8">
    <source>
        <dbReference type="ARBA" id="ARBA00060121"/>
    </source>
</evidence>
<comment type="similarity">
    <text evidence="2">Belongs to the peptidase S9A family.</text>
</comment>
<evidence type="ECO:0000259" key="11">
    <source>
        <dbReference type="Pfam" id="PF00326"/>
    </source>
</evidence>
<dbReference type="PANTHER" id="PTHR11757:SF19">
    <property type="entry name" value="PROLYL ENDOPEPTIDASE-LIKE"/>
    <property type="match status" value="1"/>
</dbReference>
<evidence type="ECO:0000256" key="5">
    <source>
        <dbReference type="ARBA" id="ARBA00022764"/>
    </source>
</evidence>
<evidence type="ECO:0000256" key="1">
    <source>
        <dbReference type="ARBA" id="ARBA00004418"/>
    </source>
</evidence>
<proteinExistence type="inferred from homology"/>
<dbReference type="STRING" id="1121899.GCA_000430025_01428"/>
<evidence type="ECO:0000313" key="13">
    <source>
        <dbReference type="EMBL" id="KGO89924.1"/>
    </source>
</evidence>
<keyword evidence="4 10" id="KW-0732">Signal</keyword>
<dbReference type="SUPFAM" id="SSF53474">
    <property type="entry name" value="alpha/beta-Hydrolases"/>
    <property type="match status" value="1"/>
</dbReference>
<accession>A0A0A2MCB9</accession>
<dbReference type="FunFam" id="3.40.50.1820:FF:000005">
    <property type="entry name" value="Prolyl endopeptidase"/>
    <property type="match status" value="1"/>
</dbReference>
<dbReference type="GO" id="GO:0004252">
    <property type="term" value="F:serine-type endopeptidase activity"/>
    <property type="evidence" value="ECO:0007669"/>
    <property type="project" value="InterPro"/>
</dbReference>
<comment type="caution">
    <text evidence="13">The sequence shown here is derived from an EMBL/GenBank/DDBJ whole genome shotgun (WGS) entry which is preliminary data.</text>
</comment>
<dbReference type="Pfam" id="PF02897">
    <property type="entry name" value="Peptidase_S9_N"/>
    <property type="match status" value="1"/>
</dbReference>
<evidence type="ECO:0000256" key="3">
    <source>
        <dbReference type="ARBA" id="ARBA00022670"/>
    </source>
</evidence>
<comment type="function">
    <text evidence="8">Cleaves peptide bonds on the C-terminal side of prolyl residues within peptides that are up to approximately 30 amino acids long. Has an absolute requirement for an X-Pro bond in the trans configuration immediately preceding the Pro-Y scissible bond.</text>
</comment>
<dbReference type="InterPro" id="IPR023302">
    <property type="entry name" value="Pept_S9A_N"/>
</dbReference>
<dbReference type="Gene3D" id="2.130.10.120">
    <property type="entry name" value="Prolyl oligopeptidase, N-terminal domain"/>
    <property type="match status" value="1"/>
</dbReference>
<gene>
    <name evidence="13" type="ORF">Q764_04750</name>
</gene>
<evidence type="ECO:0000256" key="2">
    <source>
        <dbReference type="ARBA" id="ARBA00005228"/>
    </source>
</evidence>
<feature type="domain" description="Peptidase S9A N-terminal" evidence="12">
    <location>
        <begin position="34"/>
        <end position="433"/>
    </location>
</feature>
<name>A0A0A2MCB9_9FLAO</name>
<evidence type="ECO:0000256" key="10">
    <source>
        <dbReference type="SAM" id="SignalP"/>
    </source>
</evidence>
<evidence type="ECO:0000256" key="7">
    <source>
        <dbReference type="ARBA" id="ARBA00022825"/>
    </source>
</evidence>
<evidence type="ECO:0000256" key="4">
    <source>
        <dbReference type="ARBA" id="ARBA00022729"/>
    </source>
</evidence>
<evidence type="ECO:0000259" key="12">
    <source>
        <dbReference type="Pfam" id="PF02897"/>
    </source>
</evidence>
<keyword evidence="3 13" id="KW-0645">Protease</keyword>
<sequence>MKKQFLLSCVCLIFAGSNAQNKTPKMTKTIAPPVAAVKPKKLEKHGHVRTDNYYWLNERENPEVIDYLNKENEYYNAMTAHTKQFQADLFEEMKSRIKEDDSSVPYLYNGYYYITRYEKGKDYPIYARKKRSLEAKEEIMFDCNEMAKGHAYFQLGGLNVSEDNKWCAFGVDTVSRREYTIQIKNLETGEILPVKLEKTTGGSTWASDNKTLFYTRKDLVTLRSEKIYKHKLGTEAKEDVLVYHEKDDTFSVYIYKEKSKKYLVIGSNSTMTTEYQILEANNPDGQFRVFQKRTRGLEYNISHFGDSFYVVTNKDKATNFKVMKTPEKATAKENWVDLIPHRKETLVEGIEIFKDYLVVEERNNGLNKIRIMPWNGKGEYYLPFEIETYTAYTTTNVDFDTDILRYSYQSMATPPSVIDFNMKTKEKTIMKEQEVLGGKFDKNNYTEERIWATAQDGTKVPISIVYRKGIKKDGNNPFLLYAYGSYGSSMDPYFSSIRLSLLDRGFVYGIAHIRGGEDLGREWYENGKLLKKMNTFTDFIDCSKYVIDQKYTSPKHLYAEGGSAGGLLMGAIINMAPELYNGVIAQVPFVDVVTTMLDDSIPLTTGEYDEWGNPNEKEYYEYMLSYSPYDNVKKQKYPNLLVTTGLHDSQVQYWEPAKWVAKLRTMKIGDSQLFLDTNMDTGHGGASGRFEAIKEVTKEYTFLLDLEGIKR</sequence>
<dbReference type="GO" id="GO:0006508">
    <property type="term" value="P:proteolysis"/>
    <property type="evidence" value="ECO:0007669"/>
    <property type="project" value="UniProtKB-KW"/>
</dbReference>
<reference evidence="13 14" key="1">
    <citation type="submission" date="2013-09" db="EMBL/GenBank/DDBJ databases">
        <authorList>
            <person name="Zeng Z."/>
            <person name="Chen C."/>
        </authorList>
    </citation>
    <scope>NUCLEOTIDE SEQUENCE [LARGE SCALE GENOMIC DNA]</scope>
    <source>
        <strain evidence="13 14">GH29-5</strain>
    </source>
</reference>
<evidence type="ECO:0000313" key="14">
    <source>
        <dbReference type="Proteomes" id="UP000030121"/>
    </source>
</evidence>
<keyword evidence="5" id="KW-0574">Periplasm</keyword>
<dbReference type="InterPro" id="IPR029058">
    <property type="entry name" value="AB_hydrolase_fold"/>
</dbReference>
<dbReference type="InterPro" id="IPR001375">
    <property type="entry name" value="Peptidase_S9_cat"/>
</dbReference>
<dbReference type="InterPro" id="IPR002470">
    <property type="entry name" value="Peptidase_S9A"/>
</dbReference>
<dbReference type="Pfam" id="PF00326">
    <property type="entry name" value="Peptidase_S9"/>
    <property type="match status" value="1"/>
</dbReference>
<dbReference type="PANTHER" id="PTHR11757">
    <property type="entry name" value="PROTEASE FAMILY S9A OLIGOPEPTIDASE"/>
    <property type="match status" value="1"/>
</dbReference>
<keyword evidence="14" id="KW-1185">Reference proteome</keyword>
<organism evidence="13 14">
    <name type="scientific">Flavobacterium suncheonense GH29-5 = DSM 17707</name>
    <dbReference type="NCBI Taxonomy" id="1121899"/>
    <lineage>
        <taxon>Bacteria</taxon>
        <taxon>Pseudomonadati</taxon>
        <taxon>Bacteroidota</taxon>
        <taxon>Flavobacteriia</taxon>
        <taxon>Flavobacteriales</taxon>
        <taxon>Flavobacteriaceae</taxon>
        <taxon>Flavobacterium</taxon>
    </lineage>
</organism>
<dbReference type="eggNOG" id="COG1770">
    <property type="taxonomic scope" value="Bacteria"/>
</dbReference>
<protein>
    <recommendedName>
        <fullName evidence="9">Proline-specific endopeptidase</fullName>
    </recommendedName>
</protein>
<feature type="chain" id="PRO_5001991975" description="Proline-specific endopeptidase" evidence="10">
    <location>
        <begin position="20"/>
        <end position="711"/>
    </location>
</feature>
<dbReference type="PRINTS" id="PR00862">
    <property type="entry name" value="PROLIGOPTASE"/>
</dbReference>
<keyword evidence="7" id="KW-0720">Serine protease</keyword>
<dbReference type="GO" id="GO:0042597">
    <property type="term" value="C:periplasmic space"/>
    <property type="evidence" value="ECO:0007669"/>
    <property type="project" value="UniProtKB-SubCell"/>
</dbReference>
<dbReference type="Gene3D" id="3.40.50.1820">
    <property type="entry name" value="alpha/beta hydrolase"/>
    <property type="match status" value="1"/>
</dbReference>
<feature type="domain" description="Peptidase S9 prolyl oligopeptidase catalytic" evidence="11">
    <location>
        <begin position="494"/>
        <end position="705"/>
    </location>
</feature>
<dbReference type="InterPro" id="IPR051543">
    <property type="entry name" value="Serine_Peptidase_S9A"/>
</dbReference>
<dbReference type="Proteomes" id="UP000030121">
    <property type="component" value="Unassembled WGS sequence"/>
</dbReference>
<evidence type="ECO:0000256" key="6">
    <source>
        <dbReference type="ARBA" id="ARBA00022801"/>
    </source>
</evidence>
<dbReference type="AlphaFoldDB" id="A0A0A2MCB9"/>
<comment type="subcellular location">
    <subcellularLocation>
        <location evidence="1">Periplasm</location>
    </subcellularLocation>
</comment>
<evidence type="ECO:0000256" key="9">
    <source>
        <dbReference type="ARBA" id="ARBA00081187"/>
    </source>
</evidence>
<dbReference type="SUPFAM" id="SSF50993">
    <property type="entry name" value="Peptidase/esterase 'gauge' domain"/>
    <property type="match status" value="1"/>
</dbReference>
<keyword evidence="6 13" id="KW-0378">Hydrolase</keyword>
<dbReference type="EMBL" id="JRLW01000004">
    <property type="protein sequence ID" value="KGO89924.1"/>
    <property type="molecule type" value="Genomic_DNA"/>
</dbReference>